<dbReference type="PROSITE" id="PS50835">
    <property type="entry name" value="IG_LIKE"/>
    <property type="match status" value="2"/>
</dbReference>
<dbReference type="GO" id="GO:0031295">
    <property type="term" value="P:T cell costimulation"/>
    <property type="evidence" value="ECO:0007669"/>
    <property type="project" value="TreeGrafter"/>
</dbReference>
<keyword evidence="10" id="KW-0393">Immunoglobulin domain</keyword>
<evidence type="ECO:0000256" key="10">
    <source>
        <dbReference type="ARBA" id="ARBA00023319"/>
    </source>
</evidence>
<name>A0AAD1R362_PELCU</name>
<proteinExistence type="predicted"/>
<sequence length="353" mass="40658">MKKRKMKDTYICFICVNILFFPLVYSDTEVWGELTKEVILPCSFKPSEQEVIHWNVDENSRNVHSYYHGQEHLEDQDTNYRGRTSLFLSELSSGNASLKITHVKKSDENTYSCYVGTQTGNRKYVKLHIAAFEQQSIEYISDNSGKMYLNCTAKNIIPDKALDIVWYKNNIRLASGSSFEIENITDTLECLMYHANLNRSWTGSWEMAKLNVTEGASVILGCEMCQAIQKQNFTVKWSWRKRSTETEIASMDLSKTLKIADTYTHRLEQNSGKYSFNIMHLTEEDSGEYLCTIIQTNGVHINMTSLTVSHITSPGKKEAIIVSVCIIFVSVAGLIICYTRKRRRKRNRNTQMY</sequence>
<dbReference type="Pfam" id="PF07686">
    <property type="entry name" value="V-set"/>
    <property type="match status" value="2"/>
</dbReference>
<feature type="domain" description="Ig-like" evidence="12">
    <location>
        <begin position="22"/>
        <end position="115"/>
    </location>
</feature>
<evidence type="ECO:0000259" key="12">
    <source>
        <dbReference type="PROSITE" id="PS50835"/>
    </source>
</evidence>
<dbReference type="SUPFAM" id="SSF48726">
    <property type="entry name" value="Immunoglobulin"/>
    <property type="match status" value="2"/>
</dbReference>
<dbReference type="SMART" id="SM00409">
    <property type="entry name" value="IG"/>
    <property type="match status" value="2"/>
</dbReference>
<dbReference type="InterPro" id="IPR013106">
    <property type="entry name" value="Ig_V-set"/>
</dbReference>
<dbReference type="EMBL" id="OW240912">
    <property type="protein sequence ID" value="CAH2223009.1"/>
    <property type="molecule type" value="Genomic_DNA"/>
</dbReference>
<protein>
    <submittedName>
        <fullName evidence="13">HERV-H LTR-associating 2 isoform X1</fullName>
    </submittedName>
</protein>
<keyword evidence="14" id="KW-1185">Reference proteome</keyword>
<dbReference type="InterPro" id="IPR036179">
    <property type="entry name" value="Ig-like_dom_sf"/>
</dbReference>
<keyword evidence="9" id="KW-0325">Glycoprotein</keyword>
<keyword evidence="7" id="KW-1015">Disulfide bond</keyword>
<dbReference type="GO" id="GO:0071222">
    <property type="term" value="P:cellular response to lipopolysaccharide"/>
    <property type="evidence" value="ECO:0007669"/>
    <property type="project" value="TreeGrafter"/>
</dbReference>
<evidence type="ECO:0000256" key="3">
    <source>
        <dbReference type="ARBA" id="ARBA00022692"/>
    </source>
</evidence>
<organism evidence="13 14">
    <name type="scientific">Pelobates cultripes</name>
    <name type="common">Western spadefoot toad</name>
    <dbReference type="NCBI Taxonomy" id="61616"/>
    <lineage>
        <taxon>Eukaryota</taxon>
        <taxon>Metazoa</taxon>
        <taxon>Chordata</taxon>
        <taxon>Craniata</taxon>
        <taxon>Vertebrata</taxon>
        <taxon>Euteleostomi</taxon>
        <taxon>Amphibia</taxon>
        <taxon>Batrachia</taxon>
        <taxon>Anura</taxon>
        <taxon>Pelobatoidea</taxon>
        <taxon>Pelobatidae</taxon>
        <taxon>Pelobates</taxon>
    </lineage>
</organism>
<keyword evidence="6 11" id="KW-0472">Membrane</keyword>
<evidence type="ECO:0000256" key="1">
    <source>
        <dbReference type="ARBA" id="ARBA00004251"/>
    </source>
</evidence>
<feature type="transmembrane region" description="Helical" evidence="11">
    <location>
        <begin position="319"/>
        <end position="338"/>
    </location>
</feature>
<dbReference type="Gene3D" id="2.60.40.10">
    <property type="entry name" value="Immunoglobulins"/>
    <property type="match status" value="2"/>
</dbReference>
<dbReference type="GO" id="GO:0042102">
    <property type="term" value="P:positive regulation of T cell proliferation"/>
    <property type="evidence" value="ECO:0007669"/>
    <property type="project" value="TreeGrafter"/>
</dbReference>
<evidence type="ECO:0000256" key="6">
    <source>
        <dbReference type="ARBA" id="ARBA00023136"/>
    </source>
</evidence>
<dbReference type="InterPro" id="IPR003599">
    <property type="entry name" value="Ig_sub"/>
</dbReference>
<comment type="subcellular location">
    <subcellularLocation>
        <location evidence="1">Cell membrane</location>
        <topology evidence="1">Single-pass type I membrane protein</topology>
    </subcellularLocation>
</comment>
<evidence type="ECO:0000256" key="2">
    <source>
        <dbReference type="ARBA" id="ARBA00022475"/>
    </source>
</evidence>
<dbReference type="GO" id="GO:0006955">
    <property type="term" value="P:immune response"/>
    <property type="evidence" value="ECO:0007669"/>
    <property type="project" value="TreeGrafter"/>
</dbReference>
<dbReference type="Proteomes" id="UP001295444">
    <property type="component" value="Chromosome 01"/>
</dbReference>
<keyword evidence="8" id="KW-0675">Receptor</keyword>
<keyword evidence="3 11" id="KW-0812">Transmembrane</keyword>
<evidence type="ECO:0000256" key="4">
    <source>
        <dbReference type="ARBA" id="ARBA00022729"/>
    </source>
</evidence>
<dbReference type="InterPro" id="IPR013783">
    <property type="entry name" value="Ig-like_fold"/>
</dbReference>
<feature type="domain" description="Ig-like" evidence="12">
    <location>
        <begin position="212"/>
        <end position="307"/>
    </location>
</feature>
<evidence type="ECO:0000256" key="7">
    <source>
        <dbReference type="ARBA" id="ARBA00023157"/>
    </source>
</evidence>
<keyword evidence="4" id="KW-0732">Signal</keyword>
<accession>A0AAD1R362</accession>
<dbReference type="PANTHER" id="PTHR25466:SF14">
    <property type="entry name" value="BUTYROPHILIN SUBFAMILY 2 MEMBER A2-LIKE-RELATED"/>
    <property type="match status" value="1"/>
</dbReference>
<reference evidence="13" key="1">
    <citation type="submission" date="2022-03" db="EMBL/GenBank/DDBJ databases">
        <authorList>
            <person name="Alioto T."/>
            <person name="Alioto T."/>
            <person name="Gomez Garrido J."/>
        </authorList>
    </citation>
    <scope>NUCLEOTIDE SEQUENCE</scope>
</reference>
<evidence type="ECO:0000256" key="11">
    <source>
        <dbReference type="SAM" id="Phobius"/>
    </source>
</evidence>
<evidence type="ECO:0000256" key="8">
    <source>
        <dbReference type="ARBA" id="ARBA00023170"/>
    </source>
</evidence>
<evidence type="ECO:0000256" key="5">
    <source>
        <dbReference type="ARBA" id="ARBA00022989"/>
    </source>
</evidence>
<evidence type="ECO:0000256" key="9">
    <source>
        <dbReference type="ARBA" id="ARBA00023180"/>
    </source>
</evidence>
<dbReference type="AlphaFoldDB" id="A0AAD1R362"/>
<evidence type="ECO:0000313" key="13">
    <source>
        <dbReference type="EMBL" id="CAH2223009.1"/>
    </source>
</evidence>
<dbReference type="InterPro" id="IPR007110">
    <property type="entry name" value="Ig-like_dom"/>
</dbReference>
<dbReference type="GO" id="GO:0009897">
    <property type="term" value="C:external side of plasma membrane"/>
    <property type="evidence" value="ECO:0007669"/>
    <property type="project" value="TreeGrafter"/>
</dbReference>
<dbReference type="PANTHER" id="PTHR25466">
    <property type="entry name" value="T-LYMPHOCYTE ACTIVATION ANTIGEN"/>
    <property type="match status" value="1"/>
</dbReference>
<gene>
    <name evidence="13" type="ORF">PECUL_23A020645</name>
</gene>
<dbReference type="InterPro" id="IPR051713">
    <property type="entry name" value="T-cell_Activation_Regulation"/>
</dbReference>
<keyword evidence="2" id="KW-1003">Cell membrane</keyword>
<dbReference type="FunFam" id="2.60.40.10:FF:000142">
    <property type="entry name" value="V-set domain-containing T-cell activation inhibitor 1"/>
    <property type="match status" value="1"/>
</dbReference>
<keyword evidence="5 11" id="KW-1133">Transmembrane helix</keyword>
<dbReference type="GO" id="GO:0007166">
    <property type="term" value="P:cell surface receptor signaling pathway"/>
    <property type="evidence" value="ECO:0007669"/>
    <property type="project" value="TreeGrafter"/>
</dbReference>
<evidence type="ECO:0000313" key="14">
    <source>
        <dbReference type="Proteomes" id="UP001295444"/>
    </source>
</evidence>
<dbReference type="GO" id="GO:0042130">
    <property type="term" value="P:negative regulation of T cell proliferation"/>
    <property type="evidence" value="ECO:0007669"/>
    <property type="project" value="TreeGrafter"/>
</dbReference>